<evidence type="ECO:0000313" key="5">
    <source>
        <dbReference type="EMBL" id="CAE6729664.1"/>
    </source>
</evidence>
<dbReference type="SMART" id="SM00197">
    <property type="entry name" value="SAA"/>
    <property type="match status" value="1"/>
</dbReference>
<keyword evidence="3" id="KW-1015">Disulfide bond</keyword>
<dbReference type="PRINTS" id="PR00306">
    <property type="entry name" value="SERUMAMYLOID"/>
</dbReference>
<keyword evidence="6" id="KW-1185">Reference proteome</keyword>
<dbReference type="InterPro" id="IPR056823">
    <property type="entry name" value="TEN-like_YD-shell"/>
</dbReference>
<gene>
    <name evidence="5" type="ORF">NSPZN2_100292</name>
</gene>
<dbReference type="InterPro" id="IPR000096">
    <property type="entry name" value="Serum_amyloid_A"/>
</dbReference>
<evidence type="ECO:0000256" key="2">
    <source>
        <dbReference type="ARBA" id="ARBA00022737"/>
    </source>
</evidence>
<dbReference type="SUPFAM" id="SSF63829">
    <property type="entry name" value="Calcium-dependent phosphotriesterase"/>
    <property type="match status" value="1"/>
</dbReference>
<accession>A0ABM8R2N9</accession>
<proteinExistence type="predicted"/>
<dbReference type="SUPFAM" id="SSF49899">
    <property type="entry name" value="Concanavalin A-like lectins/glucanases"/>
    <property type="match status" value="1"/>
</dbReference>
<feature type="domain" description="LamG-like jellyroll fold" evidence="4">
    <location>
        <begin position="516"/>
        <end position="663"/>
    </location>
</feature>
<dbReference type="InterPro" id="IPR013320">
    <property type="entry name" value="ConA-like_dom_sf"/>
</dbReference>
<dbReference type="NCBIfam" id="TIGR01643">
    <property type="entry name" value="YD_repeat_2x"/>
    <property type="match status" value="9"/>
</dbReference>
<evidence type="ECO:0000256" key="1">
    <source>
        <dbReference type="ARBA" id="ARBA00022729"/>
    </source>
</evidence>
<name>A0ABM8R2N9_9BACT</name>
<evidence type="ECO:0000259" key="4">
    <source>
        <dbReference type="SMART" id="SM00560"/>
    </source>
</evidence>
<dbReference type="Gene3D" id="2.180.10.10">
    <property type="entry name" value="RHS repeat-associated core"/>
    <property type="match status" value="4"/>
</dbReference>
<dbReference type="Pfam" id="PF25023">
    <property type="entry name" value="TEN_YD-shell"/>
    <property type="match status" value="3"/>
</dbReference>
<evidence type="ECO:0000256" key="3">
    <source>
        <dbReference type="ARBA" id="ARBA00023157"/>
    </source>
</evidence>
<dbReference type="InterPro" id="IPR022385">
    <property type="entry name" value="Rhs_assc_core"/>
</dbReference>
<dbReference type="InterPro" id="IPR031325">
    <property type="entry name" value="RHS_repeat"/>
</dbReference>
<dbReference type="InterPro" id="IPR006558">
    <property type="entry name" value="LamG-like"/>
</dbReference>
<dbReference type="PANTHER" id="PTHR32305:SF15">
    <property type="entry name" value="PROTEIN RHSA-RELATED"/>
    <property type="match status" value="1"/>
</dbReference>
<keyword evidence="2" id="KW-0677">Repeat</keyword>
<protein>
    <submittedName>
        <fullName evidence="5">Ntox44 domain-containing protein</fullName>
    </submittedName>
</protein>
<dbReference type="Proteomes" id="UP000675880">
    <property type="component" value="Unassembled WGS sequence"/>
</dbReference>
<dbReference type="InterPro" id="IPR050708">
    <property type="entry name" value="T6SS_VgrG/RHS"/>
</dbReference>
<dbReference type="Pfam" id="PF13385">
    <property type="entry name" value="Laminin_G_3"/>
    <property type="match status" value="1"/>
</dbReference>
<comment type="caution">
    <text evidence="5">The sequence shown here is derived from an EMBL/GenBank/DDBJ whole genome shotgun (WGS) entry which is preliminary data.</text>
</comment>
<reference evidence="5 6" key="1">
    <citation type="submission" date="2021-02" db="EMBL/GenBank/DDBJ databases">
        <authorList>
            <person name="Han P."/>
        </authorList>
    </citation>
    <scope>NUCLEOTIDE SEQUENCE [LARGE SCALE GENOMIC DNA]</scope>
    <source>
        <strain evidence="5">Candidatus Nitrospira sp. ZN2</strain>
    </source>
</reference>
<dbReference type="Pfam" id="PF05593">
    <property type="entry name" value="RHS_repeat"/>
    <property type="match status" value="3"/>
</dbReference>
<dbReference type="EMBL" id="CAJNBJ010000002">
    <property type="protein sequence ID" value="CAE6729664.1"/>
    <property type="molecule type" value="Genomic_DNA"/>
</dbReference>
<organism evidence="5 6">
    <name type="scientific">Nitrospira defluvii</name>
    <dbReference type="NCBI Taxonomy" id="330214"/>
    <lineage>
        <taxon>Bacteria</taxon>
        <taxon>Pseudomonadati</taxon>
        <taxon>Nitrospirota</taxon>
        <taxon>Nitrospiria</taxon>
        <taxon>Nitrospirales</taxon>
        <taxon>Nitrospiraceae</taxon>
        <taxon>Nitrospira</taxon>
    </lineage>
</organism>
<evidence type="ECO:0000313" key="6">
    <source>
        <dbReference type="Proteomes" id="UP000675880"/>
    </source>
</evidence>
<keyword evidence="1" id="KW-0732">Signal</keyword>
<dbReference type="Gene3D" id="1.10.132.110">
    <property type="entry name" value="Serum amyloid A protein"/>
    <property type="match status" value="1"/>
</dbReference>
<dbReference type="NCBIfam" id="TIGR03696">
    <property type="entry name" value="Rhs_assc_core"/>
    <property type="match status" value="1"/>
</dbReference>
<dbReference type="PANTHER" id="PTHR32305">
    <property type="match status" value="1"/>
</dbReference>
<sequence>MECSTAVTFVYDAQHRLIRRTDARNQVFQYRYDAAGRFAEATLPDGATRALASSQTVAVPNFTTGQGTAGNPAPLSATSLNRATFTDATAQATTFELDALSRVTKQTDALNRVTMITRNAQGNPTQITRPNGAVTTMTYDAKGNLLTATEQAINATTTFTYEPTFNQVTSIRDPKGNLTQIAYDAKGNPLTITDALNQVTTFTYNPQGLLLTTKDALNQTTTFTYDALGRLLSTTDPLTRTTTLTYDQAGNVATSKDPLNRITTFEYDAKNRLKKVTDPLSGVTEYTYDGNGNLLTVTDAKNQATTFAYDGRNRLLSTTDPLGKVETYTYDGNDNLTKRRTPKGDDILFAYDAVNQLVSKTLPGTQVTSYAYDLVGNLTRVTDPDSVLAMSYDQANRLLSVKTDGSPNQPAVTLGYAYDSNGNRLTRADQATSISYHYDGVNRLTGLGNGVTLPPPATNRVAWWKGEGTRADEQGSNPGTLRNGVSFVAGFAGQAFQFDGVDDEIGFTSTVGRFGFQATVEFWVKTTSTRRETIMSDRLTCTVTSPANAASWELQVQPNGTASFAVAGPDAGAGTTLVSAGVATTHPINDGQWHRIAAVRNGTEQRLYLDGQLEGFWNYFNGPPLLTGLPTGGLHLGTGGCGTSLFTGQLDEITIADRAWTLAELQAPRSQEQPVANWSYDVLSRRTAMTLSNGTQTTYQYDPASQVTQILHQLTATSTQINKAEYLYNGVGNRTSLTDRRGPQTFGYDTLDRLTSASHPLLLDPQAFAYDAVGNRTTNGSVTNAGNQLTTDANFTYQYDDNGNLTRKTLLATGNYTQYSYDAENRLIQVQEFAAGNPTAVTTSSYRYDGLGRRIEKVANGQTTRYIYDGEDILLEYDGSNVLQARYTHGPGIDEPIAVTKGASTFFYHQDGLGSVTELTDSTGSVAKAYAYDVYGNILESPGTVNQPYTYTGRELDQETGLYYYRARYYDAASGRFLQKDPIGLGGGDVNFYNYVRNNPPRLADPFGLFDLATPGEVLNFWGEFFGAIGDFGANYVDMRQAWWKGADKYFHCKANCQAAQRGVEGEAVACIISDIREWWDQNVKSYWEPQSTPQDSAADQQANLYGRLQGSINPGTPCEQSCAPFRPVGLPPQY</sequence>
<dbReference type="Pfam" id="PF00277">
    <property type="entry name" value="SAA"/>
    <property type="match status" value="1"/>
</dbReference>
<dbReference type="SMART" id="SM00560">
    <property type="entry name" value="LamGL"/>
    <property type="match status" value="1"/>
</dbReference>
<dbReference type="InterPro" id="IPR006530">
    <property type="entry name" value="YD"/>
</dbReference>